<dbReference type="Gene3D" id="1.25.40.120">
    <property type="entry name" value="Protein prenylyltransferase"/>
    <property type="match status" value="1"/>
</dbReference>
<keyword evidence="6" id="KW-1185">Reference proteome</keyword>
<dbReference type="AlphaFoldDB" id="A0A086J353"/>
<proteinExistence type="inferred from homology"/>
<evidence type="ECO:0000256" key="1">
    <source>
        <dbReference type="ARBA" id="ARBA00006734"/>
    </source>
</evidence>
<keyword evidence="2" id="KW-0637">Prenyltransferase</keyword>
<name>A0A086J353_NEMA1</name>
<dbReference type="RefSeq" id="XP_052905126.1">
    <property type="nucleotide sequence ID" value="XM_053048366.1"/>
</dbReference>
<dbReference type="Pfam" id="PF01239">
    <property type="entry name" value="PPTA"/>
    <property type="match status" value="2"/>
</dbReference>
<dbReference type="PROSITE" id="PS51147">
    <property type="entry name" value="PFTA"/>
    <property type="match status" value="1"/>
</dbReference>
<protein>
    <recommendedName>
        <fullName evidence="7">Geranylgeranyl transferase type II subunit alpha</fullName>
    </recommendedName>
</protein>
<gene>
    <name evidence="5" type="ORF">NESG_00722</name>
</gene>
<dbReference type="PANTHER" id="PTHR11129">
    <property type="entry name" value="PROTEIN FARNESYLTRANSFERASE ALPHA SUBUNIT/RAB GERANYLGERANYL TRANSFERASE ALPHA SUBUNIT"/>
    <property type="match status" value="1"/>
</dbReference>
<evidence type="ECO:0000313" key="6">
    <source>
        <dbReference type="Proteomes" id="UP000054524"/>
    </source>
</evidence>
<dbReference type="SUPFAM" id="SSF48439">
    <property type="entry name" value="Protein prenylyltransferase"/>
    <property type="match status" value="1"/>
</dbReference>
<dbReference type="OrthoDB" id="1658at2759"/>
<evidence type="ECO:0000256" key="3">
    <source>
        <dbReference type="ARBA" id="ARBA00022679"/>
    </source>
</evidence>
<evidence type="ECO:0008006" key="7">
    <source>
        <dbReference type="Google" id="ProtNLM"/>
    </source>
</evidence>
<dbReference type="GO" id="GO:0008318">
    <property type="term" value="F:protein prenyltransferase activity"/>
    <property type="evidence" value="ECO:0007669"/>
    <property type="project" value="InterPro"/>
</dbReference>
<organism evidence="5 6">
    <name type="scientific">Nematocida ausubeli (strain ATCC PRA-371 / ERTm2)</name>
    <name type="common">Nematode killer fungus</name>
    <dbReference type="NCBI Taxonomy" id="1913371"/>
    <lineage>
        <taxon>Eukaryota</taxon>
        <taxon>Fungi</taxon>
        <taxon>Fungi incertae sedis</taxon>
        <taxon>Microsporidia</taxon>
        <taxon>Nematocida</taxon>
    </lineage>
</organism>
<reference evidence="5 6" key="1">
    <citation type="journal article" date="2014" name="Genome Announc.">
        <title>Genome Sequence of the Microsporidian Species Nematocida sp1 Strain ERTm6 (ATCC PRA-372).</title>
        <authorList>
            <person name="Bakowski M.A."/>
            <person name="Priest M."/>
            <person name="Young S."/>
            <person name="Cuomo C.A."/>
            <person name="Troemel E.R."/>
        </authorList>
    </citation>
    <scope>NUCLEOTIDE SEQUENCE [LARGE SCALE GENOMIC DNA]</scope>
    <source>
        <strain evidence="5 6">ERTm6</strain>
    </source>
</reference>
<dbReference type="EMBL" id="AKIJ01000002">
    <property type="protein sequence ID" value="KFG26571.1"/>
    <property type="molecule type" value="Genomic_DNA"/>
</dbReference>
<comment type="similarity">
    <text evidence="1">Belongs to the protein prenyltransferase subunit alpha family.</text>
</comment>
<sequence length="338" mass="39716">MFSGPVKYIDEERFCEEYEKAEKKLNESEDYDSAVKLIRLNSEEYKAFGIIRQQISSINYSDQISLTQEIIRSNPNSFCAWQHRMHLLLRTDSLGKSIFTAGTSDLEFIHSVLQTNPRNFHLWVYISLIYRYSEDIVHEQLSKCISNYSAYFGLIETQAFEKISETEMKNIIFTDPEISSPFVFIRMVEISKRLNRGNAFLMVYPGKMDIYLGVSNKTRVYLECNERTTEYLADFKKIITINLSKEMKFEDISSFIIKTKGQRPVKIDLKNEYIPEVPAYIDEFLSKYESVNALMTKLLFTISDTERRSVIESLLKLDPRRNQMYLELKQGYKIFRGN</sequence>
<dbReference type="GeneID" id="77675695"/>
<evidence type="ECO:0000313" key="5">
    <source>
        <dbReference type="EMBL" id="KFG26571.1"/>
    </source>
</evidence>
<dbReference type="Proteomes" id="UP000054524">
    <property type="component" value="Unassembled WGS sequence"/>
</dbReference>
<evidence type="ECO:0000256" key="2">
    <source>
        <dbReference type="ARBA" id="ARBA00022602"/>
    </source>
</evidence>
<evidence type="ECO:0000256" key="4">
    <source>
        <dbReference type="ARBA" id="ARBA00022737"/>
    </source>
</evidence>
<keyword evidence="3" id="KW-0808">Transferase</keyword>
<dbReference type="GO" id="GO:0005737">
    <property type="term" value="C:cytoplasm"/>
    <property type="evidence" value="ECO:0007669"/>
    <property type="project" value="TreeGrafter"/>
</dbReference>
<keyword evidence="4" id="KW-0677">Repeat</keyword>
<dbReference type="HOGENOM" id="CLU_837010_0_0_1"/>
<comment type="caution">
    <text evidence="5">The sequence shown here is derived from an EMBL/GenBank/DDBJ whole genome shotgun (WGS) entry which is preliminary data.</text>
</comment>
<accession>A0A086J353</accession>
<dbReference type="InterPro" id="IPR002088">
    <property type="entry name" value="Prenyl_trans_a"/>
</dbReference>